<protein>
    <submittedName>
        <fullName evidence="1">Uncharacterized protein</fullName>
    </submittedName>
</protein>
<keyword evidence="2" id="KW-1185">Reference proteome</keyword>
<sequence>MLSDWRNEEFKIFGHFRVVYVYSRFRDIDASVVKDHDQVQFWKLEDSNPGAARSAS</sequence>
<proteinExistence type="predicted"/>
<gene>
    <name evidence="1" type="ORF">ACAOBT_LOCUS24113</name>
</gene>
<dbReference type="Proteomes" id="UP001152888">
    <property type="component" value="Unassembled WGS sequence"/>
</dbReference>
<evidence type="ECO:0000313" key="2">
    <source>
        <dbReference type="Proteomes" id="UP001152888"/>
    </source>
</evidence>
<evidence type="ECO:0000313" key="1">
    <source>
        <dbReference type="EMBL" id="CAH1998051.1"/>
    </source>
</evidence>
<organism evidence="1 2">
    <name type="scientific">Acanthoscelides obtectus</name>
    <name type="common">Bean weevil</name>
    <name type="synonym">Bruchus obtectus</name>
    <dbReference type="NCBI Taxonomy" id="200917"/>
    <lineage>
        <taxon>Eukaryota</taxon>
        <taxon>Metazoa</taxon>
        <taxon>Ecdysozoa</taxon>
        <taxon>Arthropoda</taxon>
        <taxon>Hexapoda</taxon>
        <taxon>Insecta</taxon>
        <taxon>Pterygota</taxon>
        <taxon>Neoptera</taxon>
        <taxon>Endopterygota</taxon>
        <taxon>Coleoptera</taxon>
        <taxon>Polyphaga</taxon>
        <taxon>Cucujiformia</taxon>
        <taxon>Chrysomeloidea</taxon>
        <taxon>Chrysomelidae</taxon>
        <taxon>Bruchinae</taxon>
        <taxon>Bruchini</taxon>
        <taxon>Acanthoscelides</taxon>
    </lineage>
</organism>
<comment type="caution">
    <text evidence="1">The sequence shown here is derived from an EMBL/GenBank/DDBJ whole genome shotgun (WGS) entry which is preliminary data.</text>
</comment>
<dbReference type="AlphaFoldDB" id="A0A9P0LNM3"/>
<reference evidence="1" key="1">
    <citation type="submission" date="2022-03" db="EMBL/GenBank/DDBJ databases">
        <authorList>
            <person name="Sayadi A."/>
        </authorList>
    </citation>
    <scope>NUCLEOTIDE SEQUENCE</scope>
</reference>
<dbReference type="EMBL" id="CAKOFQ010007312">
    <property type="protein sequence ID" value="CAH1998051.1"/>
    <property type="molecule type" value="Genomic_DNA"/>
</dbReference>
<name>A0A9P0LNM3_ACAOB</name>
<accession>A0A9P0LNM3</accession>